<sequence>MSPDDYYLSVTAGPTYEKQDPVPVNSPKAVHISTPHLDAQLQVRIKDFRGQPPCEASSPYFSYPSHTTHTYSIAFSFVPKKDIPATDLVFGNDFDQPIRDRLPPLFGKAMKFVTSWVDPGIEGDPYADQPYLYGPLVSSVNVLRIGEKGQKIGERDGEKVIEEGADGEEAEKVREELGIPGDGPARMKFFLDKGHKEKFVFEKGRRYECDFFNGYLDFNQFALKLPYGLSFSALYMWDGQALRYVLRNRATGDLIFSISFALVPKKDVEGQNEPGKEAEPSKGEKPGEEDDMGVD</sequence>
<keyword evidence="4" id="KW-1185">Reference proteome</keyword>
<dbReference type="PANTHER" id="PTHR34826:SF2">
    <property type="entry name" value="UPF0590 PROTEIN C409.17C"/>
    <property type="match status" value="1"/>
</dbReference>
<feature type="compositionally biased region" description="Basic and acidic residues" evidence="1">
    <location>
        <begin position="268"/>
        <end position="286"/>
    </location>
</feature>
<name>A0A6G1I3S1_9PEZI</name>
<feature type="region of interest" description="Disordered" evidence="1">
    <location>
        <begin position="268"/>
        <end position="295"/>
    </location>
</feature>
<organism evidence="3 4">
    <name type="scientific">Trichodelitschia bisporula</name>
    <dbReference type="NCBI Taxonomy" id="703511"/>
    <lineage>
        <taxon>Eukaryota</taxon>
        <taxon>Fungi</taxon>
        <taxon>Dikarya</taxon>
        <taxon>Ascomycota</taxon>
        <taxon>Pezizomycotina</taxon>
        <taxon>Dothideomycetes</taxon>
        <taxon>Dothideomycetes incertae sedis</taxon>
        <taxon>Phaeotrichales</taxon>
        <taxon>Phaeotrichaceae</taxon>
        <taxon>Trichodelitschia</taxon>
    </lineage>
</organism>
<dbReference type="Pfam" id="PF08588">
    <property type="entry name" value="Duc1"/>
    <property type="match status" value="1"/>
</dbReference>
<accession>A0A6G1I3S1</accession>
<evidence type="ECO:0000313" key="3">
    <source>
        <dbReference type="EMBL" id="KAF2402834.1"/>
    </source>
</evidence>
<gene>
    <name evidence="3" type="ORF">EJ06DRAFT_310646</name>
</gene>
<dbReference type="PANTHER" id="PTHR34826">
    <property type="entry name" value="UPF0590 PROTEIN C409.17C"/>
    <property type="match status" value="1"/>
</dbReference>
<evidence type="ECO:0000256" key="1">
    <source>
        <dbReference type="SAM" id="MobiDB-lite"/>
    </source>
</evidence>
<proteinExistence type="predicted"/>
<evidence type="ECO:0000313" key="4">
    <source>
        <dbReference type="Proteomes" id="UP000799640"/>
    </source>
</evidence>
<dbReference type="EMBL" id="ML996690">
    <property type="protein sequence ID" value="KAF2402834.1"/>
    <property type="molecule type" value="Genomic_DNA"/>
</dbReference>
<feature type="domain" description="Domain of unknown function at the cortex 1" evidence="2">
    <location>
        <begin position="8"/>
        <end position="263"/>
    </location>
</feature>
<dbReference type="InterPro" id="IPR013897">
    <property type="entry name" value="Duc1"/>
</dbReference>
<evidence type="ECO:0000259" key="2">
    <source>
        <dbReference type="Pfam" id="PF08588"/>
    </source>
</evidence>
<reference evidence="3" key="1">
    <citation type="journal article" date="2020" name="Stud. Mycol.">
        <title>101 Dothideomycetes genomes: a test case for predicting lifestyles and emergence of pathogens.</title>
        <authorList>
            <person name="Haridas S."/>
            <person name="Albert R."/>
            <person name="Binder M."/>
            <person name="Bloem J."/>
            <person name="Labutti K."/>
            <person name="Salamov A."/>
            <person name="Andreopoulos B."/>
            <person name="Baker S."/>
            <person name="Barry K."/>
            <person name="Bills G."/>
            <person name="Bluhm B."/>
            <person name="Cannon C."/>
            <person name="Castanera R."/>
            <person name="Culley D."/>
            <person name="Daum C."/>
            <person name="Ezra D."/>
            <person name="Gonzalez J."/>
            <person name="Henrissat B."/>
            <person name="Kuo A."/>
            <person name="Liang C."/>
            <person name="Lipzen A."/>
            <person name="Lutzoni F."/>
            <person name="Magnuson J."/>
            <person name="Mondo S."/>
            <person name="Nolan M."/>
            <person name="Ohm R."/>
            <person name="Pangilinan J."/>
            <person name="Park H.-J."/>
            <person name="Ramirez L."/>
            <person name="Alfaro M."/>
            <person name="Sun H."/>
            <person name="Tritt A."/>
            <person name="Yoshinaga Y."/>
            <person name="Zwiers L.-H."/>
            <person name="Turgeon B."/>
            <person name="Goodwin S."/>
            <person name="Spatafora J."/>
            <person name="Crous P."/>
            <person name="Grigoriev I."/>
        </authorList>
    </citation>
    <scope>NUCLEOTIDE SEQUENCE</scope>
    <source>
        <strain evidence="3">CBS 262.69</strain>
    </source>
</reference>
<protein>
    <submittedName>
        <fullName evidence="3">DUF1769-domain-containing protein</fullName>
    </submittedName>
</protein>
<dbReference type="Proteomes" id="UP000799640">
    <property type="component" value="Unassembled WGS sequence"/>
</dbReference>
<dbReference type="OrthoDB" id="2119945at2759"/>
<dbReference type="AlphaFoldDB" id="A0A6G1I3S1"/>